<dbReference type="Gene3D" id="1.10.260.40">
    <property type="entry name" value="lambda repressor-like DNA-binding domains"/>
    <property type="match status" value="1"/>
</dbReference>
<dbReference type="PROSITE" id="PS50943">
    <property type="entry name" value="HTH_CROC1"/>
    <property type="match status" value="1"/>
</dbReference>
<dbReference type="RefSeq" id="WP_113806168.1">
    <property type="nucleotide sequence ID" value="NZ_QOCW01000010.1"/>
</dbReference>
<dbReference type="EMBL" id="QOCW01000010">
    <property type="protein sequence ID" value="RBW69478.1"/>
    <property type="molecule type" value="Genomic_DNA"/>
</dbReference>
<dbReference type="CDD" id="cd00093">
    <property type="entry name" value="HTH_XRE"/>
    <property type="match status" value="1"/>
</dbReference>
<comment type="caution">
    <text evidence="2">The sequence shown here is derived from an EMBL/GenBank/DDBJ whole genome shotgun (WGS) entry which is preliminary data.</text>
</comment>
<dbReference type="InterPro" id="IPR001387">
    <property type="entry name" value="Cro/C1-type_HTH"/>
</dbReference>
<evidence type="ECO:0000313" key="3">
    <source>
        <dbReference type="Proteomes" id="UP000253314"/>
    </source>
</evidence>
<dbReference type="GO" id="GO:0003677">
    <property type="term" value="F:DNA binding"/>
    <property type="evidence" value="ECO:0007669"/>
    <property type="project" value="InterPro"/>
</dbReference>
<dbReference type="OrthoDB" id="2186666at2"/>
<name>A0A366XV78_9BACI</name>
<dbReference type="SMART" id="SM00530">
    <property type="entry name" value="HTH_XRE"/>
    <property type="match status" value="1"/>
</dbReference>
<accession>A0A366XV78</accession>
<dbReference type="SUPFAM" id="SSF47413">
    <property type="entry name" value="lambda repressor-like DNA-binding domains"/>
    <property type="match status" value="1"/>
</dbReference>
<dbReference type="InterPro" id="IPR010982">
    <property type="entry name" value="Lambda_DNA-bd_dom_sf"/>
</dbReference>
<protein>
    <submittedName>
        <fullName evidence="2">XRE family transcriptional regulator</fullName>
    </submittedName>
</protein>
<feature type="domain" description="HTH cro/C1-type" evidence="1">
    <location>
        <begin position="9"/>
        <end position="66"/>
    </location>
</feature>
<dbReference type="Pfam" id="PF13443">
    <property type="entry name" value="HTH_26"/>
    <property type="match status" value="1"/>
</dbReference>
<reference evidence="2 3" key="1">
    <citation type="submission" date="2018-07" db="EMBL/GenBank/DDBJ databases">
        <title>Lottiidibacillus patelloidae gen. nov., sp. nov., isolated from the intestinal tract of a marine limpet and the reclassification of B. taeanensis BH030017T, B. algicola KMM 3737T and B. hwajinpoensis SW-72T as genus Lottiidibacillus.</title>
        <authorList>
            <person name="Liu R."/>
            <person name="Huang Z."/>
        </authorList>
    </citation>
    <scope>NUCLEOTIDE SEQUENCE [LARGE SCALE GENOMIC DNA]</scope>
    <source>
        <strain evidence="2 3">BH030017</strain>
    </source>
</reference>
<evidence type="ECO:0000313" key="2">
    <source>
        <dbReference type="EMBL" id="RBW69478.1"/>
    </source>
</evidence>
<organism evidence="2 3">
    <name type="scientific">Bacillus taeanensis</name>
    <dbReference type="NCBI Taxonomy" id="273032"/>
    <lineage>
        <taxon>Bacteria</taxon>
        <taxon>Bacillati</taxon>
        <taxon>Bacillota</taxon>
        <taxon>Bacilli</taxon>
        <taxon>Bacillales</taxon>
        <taxon>Bacillaceae</taxon>
        <taxon>Bacillus</taxon>
    </lineage>
</organism>
<proteinExistence type="predicted"/>
<evidence type="ECO:0000259" key="1">
    <source>
        <dbReference type="PROSITE" id="PS50943"/>
    </source>
</evidence>
<dbReference type="Proteomes" id="UP000253314">
    <property type="component" value="Unassembled WGS sequence"/>
</dbReference>
<gene>
    <name evidence="2" type="ORF">DS031_11175</name>
</gene>
<dbReference type="AlphaFoldDB" id="A0A366XV78"/>
<sequence length="76" mass="8811">MAKKVKVKIEELMEKYGIKSISELSEKTGIRRAALSELANGKRQRIDFGHIEKIEEAFKIEDIREIIDFDQEKTTS</sequence>
<keyword evidence="3" id="KW-1185">Reference proteome</keyword>